<evidence type="ECO:0000256" key="4">
    <source>
        <dbReference type="ARBA" id="ARBA00022449"/>
    </source>
</evidence>
<dbReference type="GO" id="GO:0015293">
    <property type="term" value="F:symporter activity"/>
    <property type="evidence" value="ECO:0007669"/>
    <property type="project" value="UniProtKB-KW"/>
</dbReference>
<dbReference type="FunFam" id="1.20.1420.30:FF:000009">
    <property type="entry name" value="sodium/potassium/calcium exchanger 5 isoform X2"/>
    <property type="match status" value="1"/>
</dbReference>
<dbReference type="NCBIfam" id="TIGR00367">
    <property type="entry name" value="calcium/sodium antiporter"/>
    <property type="match status" value="1"/>
</dbReference>
<dbReference type="GO" id="GO:0005262">
    <property type="term" value="F:calcium channel activity"/>
    <property type="evidence" value="ECO:0007669"/>
    <property type="project" value="TreeGrafter"/>
</dbReference>
<feature type="transmembrane region" description="Helical" evidence="17">
    <location>
        <begin position="151"/>
        <end position="174"/>
    </location>
</feature>
<keyword evidence="7 17" id="KW-0812">Transmembrane</keyword>
<keyword evidence="11" id="KW-0630">Potassium</keyword>
<feature type="transmembrane region" description="Helical" evidence="17">
    <location>
        <begin position="27"/>
        <end position="47"/>
    </location>
</feature>
<evidence type="ECO:0000256" key="3">
    <source>
        <dbReference type="ARBA" id="ARBA00022448"/>
    </source>
</evidence>
<evidence type="ECO:0000256" key="10">
    <source>
        <dbReference type="ARBA" id="ARBA00022847"/>
    </source>
</evidence>
<keyword evidence="3" id="KW-0813">Transport</keyword>
<keyword evidence="6" id="KW-0109">Calcium transport</keyword>
<evidence type="ECO:0000256" key="7">
    <source>
        <dbReference type="ARBA" id="ARBA00022692"/>
    </source>
</evidence>
<dbReference type="PROSITE" id="PS50222">
    <property type="entry name" value="EF_HAND_2"/>
    <property type="match status" value="3"/>
</dbReference>
<dbReference type="InterPro" id="IPR002048">
    <property type="entry name" value="EF_hand_dom"/>
</dbReference>
<dbReference type="InterPro" id="IPR044880">
    <property type="entry name" value="NCX_ion-bd_dom_sf"/>
</dbReference>
<dbReference type="SMART" id="SM00054">
    <property type="entry name" value="EFh"/>
    <property type="match status" value="3"/>
</dbReference>
<name>A0A7S3KYS9_9STRA</name>
<keyword evidence="12 17" id="KW-1133">Transmembrane helix</keyword>
<sequence>MEKVMLGNSDERMTKTGTYRYKYRLKAAVQSAAFLLLIGGALIWNGLNEWEPTEDLALEERRQRRLEKTCDEIDKIDPKWLIAFYGLGVLYMFLALAIVCDEFFVPALEEMSSKRHMNLSMDVAGATLMAAGGSAPELFSSLFGTFQESEIGFGTIIGSAVFNVLFVIAMCAIFSKEVLSLTWWPLFRDCTFYTCGLVVLTLFVGVISPEEVEVWEAAVLFGMYILYCLIMWQNANIYFSLTGKELVYPEDNDESESGSASFNQDGDVERPVRGKDAAISSIQSAADIGNLTQAVNQATGGFRWQGTFRAGILKLLRDPGTWVETGGVGIVAKIAGDADYVFKQIDANGDGSIDKNELKKLFEMLDARLTDHDLDEVFKQLDTDNDGVIGEHEFNEWYTSSKELIRSQVHIVFAKLDKDHSGTLDKSEIKALLAELDPKVTEEDAENAINAMYKEGSREEITFDEFSEWYEKSIIFERQKKAVEEDMEGVWESLKFPEEGGTLVWVQYILVLPLVLVMACTIPDVRRPGWGKWCYLAFFLSIAWIGGFSYIMVTFAELIGNTLGIPSVIMGVTVLAAGTSVPDLLSSVIVARRGSGDMAVSSSVGSNIFDILVGLPIPWLLYTLYPDTPSRVFIGSDNIWIWICLLIAMLVFVVAVIHCQDWKLTKTLAGLMLLFYVGFLGIAIALEIPFETCIKAA</sequence>
<evidence type="ECO:0000256" key="1">
    <source>
        <dbReference type="ARBA" id="ARBA00004141"/>
    </source>
</evidence>
<feature type="domain" description="EF-hand" evidence="18">
    <location>
        <begin position="412"/>
        <end position="439"/>
    </location>
</feature>
<keyword evidence="9" id="KW-0106">Calcium</keyword>
<dbReference type="EMBL" id="HBIM01002056">
    <property type="protein sequence ID" value="CAE0403603.1"/>
    <property type="molecule type" value="Transcribed_RNA"/>
</dbReference>
<dbReference type="SUPFAM" id="SSF47473">
    <property type="entry name" value="EF-hand"/>
    <property type="match status" value="1"/>
</dbReference>
<feature type="transmembrane region" description="Helical" evidence="17">
    <location>
        <begin position="639"/>
        <end position="659"/>
    </location>
</feature>
<evidence type="ECO:0000256" key="8">
    <source>
        <dbReference type="ARBA" id="ARBA00022729"/>
    </source>
</evidence>
<evidence type="ECO:0000256" key="6">
    <source>
        <dbReference type="ARBA" id="ARBA00022568"/>
    </source>
</evidence>
<dbReference type="InterPro" id="IPR011992">
    <property type="entry name" value="EF-hand-dom_pair"/>
</dbReference>
<proteinExistence type="inferred from homology"/>
<dbReference type="Pfam" id="PF01699">
    <property type="entry name" value="Na_Ca_ex"/>
    <property type="match status" value="2"/>
</dbReference>
<evidence type="ECO:0000256" key="5">
    <source>
        <dbReference type="ARBA" id="ARBA00022538"/>
    </source>
</evidence>
<keyword evidence="14" id="KW-0406">Ion transport</keyword>
<dbReference type="PROSITE" id="PS00018">
    <property type="entry name" value="EF_HAND_1"/>
    <property type="match status" value="3"/>
</dbReference>
<evidence type="ECO:0000256" key="11">
    <source>
        <dbReference type="ARBA" id="ARBA00022958"/>
    </source>
</evidence>
<dbReference type="CDD" id="cd15898">
    <property type="entry name" value="EFh_PI-PLC"/>
    <property type="match status" value="1"/>
</dbReference>
<keyword evidence="5" id="KW-0633">Potassium transport</keyword>
<dbReference type="GO" id="GO:0006874">
    <property type="term" value="P:intracellular calcium ion homeostasis"/>
    <property type="evidence" value="ECO:0007669"/>
    <property type="project" value="TreeGrafter"/>
</dbReference>
<evidence type="ECO:0000256" key="13">
    <source>
        <dbReference type="ARBA" id="ARBA00023053"/>
    </source>
</evidence>
<feature type="transmembrane region" description="Helical" evidence="17">
    <location>
        <begin position="186"/>
        <end position="208"/>
    </location>
</feature>
<reference evidence="19" key="1">
    <citation type="submission" date="2021-01" db="EMBL/GenBank/DDBJ databases">
        <authorList>
            <person name="Corre E."/>
            <person name="Pelletier E."/>
            <person name="Niang G."/>
            <person name="Scheremetjew M."/>
            <person name="Finn R."/>
            <person name="Kale V."/>
            <person name="Holt S."/>
            <person name="Cochrane G."/>
            <person name="Meng A."/>
            <person name="Brown T."/>
            <person name="Cohen L."/>
        </authorList>
    </citation>
    <scope>NUCLEOTIDE SEQUENCE</scope>
    <source>
        <strain evidence="19">CCMP127</strain>
    </source>
</reference>
<feature type="domain" description="EF-hand" evidence="18">
    <location>
        <begin position="369"/>
        <end position="404"/>
    </location>
</feature>
<dbReference type="Gene3D" id="1.10.238.10">
    <property type="entry name" value="EF-hand"/>
    <property type="match status" value="2"/>
</dbReference>
<evidence type="ECO:0000313" key="19">
    <source>
        <dbReference type="EMBL" id="CAE0403603.1"/>
    </source>
</evidence>
<feature type="transmembrane region" description="Helical" evidence="17">
    <location>
        <begin position="568"/>
        <end position="591"/>
    </location>
</feature>
<feature type="transmembrane region" description="Helical" evidence="17">
    <location>
        <begin position="598"/>
        <end position="619"/>
    </location>
</feature>
<gene>
    <name evidence="19" type="ORF">ACOF00016_LOCUS1798</name>
</gene>
<feature type="transmembrane region" description="Helical" evidence="17">
    <location>
        <begin position="671"/>
        <end position="690"/>
    </location>
</feature>
<evidence type="ECO:0000256" key="15">
    <source>
        <dbReference type="ARBA" id="ARBA00023136"/>
    </source>
</evidence>
<evidence type="ECO:0000256" key="14">
    <source>
        <dbReference type="ARBA" id="ARBA00023065"/>
    </source>
</evidence>
<evidence type="ECO:0000256" key="17">
    <source>
        <dbReference type="SAM" id="Phobius"/>
    </source>
</evidence>
<dbReference type="PANTHER" id="PTHR10846">
    <property type="entry name" value="SODIUM/POTASSIUM/CALCIUM EXCHANGER"/>
    <property type="match status" value="1"/>
</dbReference>
<dbReference type="AlphaFoldDB" id="A0A7S3KYS9"/>
<evidence type="ECO:0000256" key="12">
    <source>
        <dbReference type="ARBA" id="ARBA00022989"/>
    </source>
</evidence>
<organism evidence="19">
    <name type="scientific">Amphora coffeiformis</name>
    <dbReference type="NCBI Taxonomy" id="265554"/>
    <lineage>
        <taxon>Eukaryota</taxon>
        <taxon>Sar</taxon>
        <taxon>Stramenopiles</taxon>
        <taxon>Ochrophyta</taxon>
        <taxon>Bacillariophyta</taxon>
        <taxon>Bacillariophyceae</taxon>
        <taxon>Bacillariophycidae</taxon>
        <taxon>Thalassiophysales</taxon>
        <taxon>Catenulaceae</taxon>
        <taxon>Amphora</taxon>
    </lineage>
</organism>
<feature type="transmembrane region" description="Helical" evidence="17">
    <location>
        <begin position="533"/>
        <end position="556"/>
    </location>
</feature>
<dbReference type="GO" id="GO:0005886">
    <property type="term" value="C:plasma membrane"/>
    <property type="evidence" value="ECO:0007669"/>
    <property type="project" value="TreeGrafter"/>
</dbReference>
<dbReference type="PANTHER" id="PTHR10846:SF73">
    <property type="entry name" value="SODIUM_CALCIUM EXCHANGER MEMBRANE REGION DOMAIN-CONTAINING PROTEIN"/>
    <property type="match status" value="1"/>
</dbReference>
<evidence type="ECO:0000256" key="16">
    <source>
        <dbReference type="ARBA" id="ARBA00023201"/>
    </source>
</evidence>
<feature type="domain" description="EF-hand" evidence="18">
    <location>
        <begin position="333"/>
        <end position="368"/>
    </location>
</feature>
<feature type="transmembrane region" description="Helical" evidence="17">
    <location>
        <begin position="214"/>
        <end position="232"/>
    </location>
</feature>
<dbReference type="GO" id="GO:0005509">
    <property type="term" value="F:calcium ion binding"/>
    <property type="evidence" value="ECO:0007669"/>
    <property type="project" value="InterPro"/>
</dbReference>
<comment type="similarity">
    <text evidence="2">Belongs to the Ca(2+):cation antiporter (CaCA) (TC 2.A.19) family. SLC24A subfamily.</text>
</comment>
<dbReference type="InterPro" id="IPR018247">
    <property type="entry name" value="EF_Hand_1_Ca_BS"/>
</dbReference>
<feature type="transmembrane region" description="Helical" evidence="17">
    <location>
        <begin position="82"/>
        <end position="105"/>
    </location>
</feature>
<keyword evidence="10" id="KW-0769">Symport</keyword>
<accession>A0A7S3KYS9</accession>
<protein>
    <recommendedName>
        <fullName evidence="18">EF-hand domain-containing protein</fullName>
    </recommendedName>
</protein>
<dbReference type="InterPro" id="IPR004481">
    <property type="entry name" value="K/Na/Ca-exchanger"/>
</dbReference>
<evidence type="ECO:0000259" key="18">
    <source>
        <dbReference type="PROSITE" id="PS50222"/>
    </source>
</evidence>
<keyword evidence="15 17" id="KW-0472">Membrane</keyword>
<keyword evidence="4" id="KW-0050">Antiport</keyword>
<dbReference type="InterPro" id="IPR004837">
    <property type="entry name" value="NaCa_Exmemb"/>
</dbReference>
<dbReference type="GO" id="GO:0008273">
    <property type="term" value="F:calcium, potassium:sodium antiporter activity"/>
    <property type="evidence" value="ECO:0007669"/>
    <property type="project" value="TreeGrafter"/>
</dbReference>
<evidence type="ECO:0000256" key="9">
    <source>
        <dbReference type="ARBA" id="ARBA00022837"/>
    </source>
</evidence>
<keyword evidence="13" id="KW-0915">Sodium</keyword>
<keyword evidence="8" id="KW-0732">Signal</keyword>
<keyword evidence="16" id="KW-0739">Sodium transport</keyword>
<evidence type="ECO:0000256" key="2">
    <source>
        <dbReference type="ARBA" id="ARBA00005364"/>
    </source>
</evidence>
<comment type="subcellular location">
    <subcellularLocation>
        <location evidence="1">Membrane</location>
        <topology evidence="1">Multi-pass membrane protein</topology>
    </subcellularLocation>
</comment>
<dbReference type="Gene3D" id="1.20.1420.30">
    <property type="entry name" value="NCX, central ion-binding region"/>
    <property type="match status" value="2"/>
</dbReference>
<dbReference type="Pfam" id="PF13499">
    <property type="entry name" value="EF-hand_7"/>
    <property type="match status" value="2"/>
</dbReference>